<keyword evidence="2" id="KW-1185">Reference proteome</keyword>
<accession>A0ACB7FFI6</accession>
<name>A0ACB7FFI6_NIBAL</name>
<reference evidence="1" key="1">
    <citation type="submission" date="2020-04" db="EMBL/GenBank/DDBJ databases">
        <title>A chromosome-scale assembly and high-density genetic map of the yellow drum (Nibea albiflora) genome.</title>
        <authorList>
            <person name="Xu D."/>
            <person name="Zhang W."/>
            <person name="Chen R."/>
            <person name="Tan P."/>
            <person name="Wang L."/>
            <person name="Song H."/>
            <person name="Tian L."/>
            <person name="Zhu Q."/>
            <person name="Wang B."/>
        </authorList>
    </citation>
    <scope>NUCLEOTIDE SEQUENCE</scope>
    <source>
        <strain evidence="1">ZJHYS-2018</strain>
    </source>
</reference>
<sequence>MSSLTVEEDQKWVPTHVQVTVLRGRGLRGKGKHGTSDVYTIIQLGKEKYSTCVVEKTTEPEWREECSFELQPGALDGRSDGSTELVLTVMHRALIGLDVFLGQAAVQLSKVWYRLNSKTGKKEKERGDIQLTVLFTRNNLTASMYDLVMKDKSASTFGKLKERMRGKRRSSEEDSSSAVLPGGYGTLCRMRQRLPSDGGGEEDYEDDEGGEARRSKMRTFFLRGKLRKSSDTRSSTSLGSESSESSSRGGSLSPTAGISVVVSDLSNSPSNSSNLTVDNSPEHTANTSPKSSSSLKCEFGDEPGEITIAVPQPTVRVNGSHAYEVQPLDPGSGNPAGSLGLGLLQKSLPLSMSLQNLSPRASTDLPKGPVGDGRRWSFDKPGEEEKAAIAAALEQSGPMLAEDDEQLGLAAPRVEMESQGRKQRRNLFSHGRSESAGKGQSQAKDESEPTGTEEKPRGGWFGSKEAHSKPSSSQALVTAAICNADGGGGELLLVELLLVELLLVELLLVELKPRTPVRTVSST</sequence>
<evidence type="ECO:0000313" key="2">
    <source>
        <dbReference type="Proteomes" id="UP000805704"/>
    </source>
</evidence>
<organism evidence="1 2">
    <name type="scientific">Nibea albiflora</name>
    <name type="common">Yellow drum</name>
    <name type="synonym">Corvina albiflora</name>
    <dbReference type="NCBI Taxonomy" id="240163"/>
    <lineage>
        <taxon>Eukaryota</taxon>
        <taxon>Metazoa</taxon>
        <taxon>Chordata</taxon>
        <taxon>Craniata</taxon>
        <taxon>Vertebrata</taxon>
        <taxon>Euteleostomi</taxon>
        <taxon>Actinopterygii</taxon>
        <taxon>Neopterygii</taxon>
        <taxon>Teleostei</taxon>
        <taxon>Neoteleostei</taxon>
        <taxon>Acanthomorphata</taxon>
        <taxon>Eupercaria</taxon>
        <taxon>Sciaenidae</taxon>
        <taxon>Nibea</taxon>
    </lineage>
</organism>
<dbReference type="EMBL" id="CM024799">
    <property type="protein sequence ID" value="KAG8013061.1"/>
    <property type="molecule type" value="Genomic_DNA"/>
</dbReference>
<dbReference type="Proteomes" id="UP000805704">
    <property type="component" value="Chromosome 11"/>
</dbReference>
<gene>
    <name evidence="1" type="primary">RAB11FIP5</name>
    <name evidence="1" type="ORF">GBF38_021258</name>
</gene>
<proteinExistence type="predicted"/>
<evidence type="ECO:0000313" key="1">
    <source>
        <dbReference type="EMBL" id="KAG8013061.1"/>
    </source>
</evidence>
<comment type="caution">
    <text evidence="1">The sequence shown here is derived from an EMBL/GenBank/DDBJ whole genome shotgun (WGS) entry which is preliminary data.</text>
</comment>
<protein>
    <submittedName>
        <fullName evidence="1">Rab11 family-interacting protein 5</fullName>
    </submittedName>
</protein>